<evidence type="ECO:0000313" key="2">
    <source>
        <dbReference type="EMBL" id="TDH61225.1"/>
    </source>
</evidence>
<protein>
    <submittedName>
        <fullName evidence="2">Uncharacterized protein</fullName>
    </submittedName>
</protein>
<reference evidence="2 3" key="1">
    <citation type="journal article" date="2016" name="J. Microbiol.">
        <title>Dankookia rubra gen. nov., sp. nov., an alphaproteobacterium isolated from sediment of a shallow stream.</title>
        <authorList>
            <person name="Kim W.H."/>
            <person name="Kim D.H."/>
            <person name="Kang K."/>
            <person name="Ahn T.Y."/>
        </authorList>
    </citation>
    <scope>NUCLEOTIDE SEQUENCE [LARGE SCALE GENOMIC DNA]</scope>
    <source>
        <strain evidence="2 3">JCM30602</strain>
    </source>
</reference>
<organism evidence="2 3">
    <name type="scientific">Dankookia rubra</name>
    <dbReference type="NCBI Taxonomy" id="1442381"/>
    <lineage>
        <taxon>Bacteria</taxon>
        <taxon>Pseudomonadati</taxon>
        <taxon>Pseudomonadota</taxon>
        <taxon>Alphaproteobacteria</taxon>
        <taxon>Acetobacterales</taxon>
        <taxon>Roseomonadaceae</taxon>
        <taxon>Dankookia</taxon>
    </lineage>
</organism>
<keyword evidence="3" id="KW-1185">Reference proteome</keyword>
<dbReference type="RefSeq" id="WP_133289966.1">
    <property type="nucleotide sequence ID" value="NZ_SMSJ01000024.1"/>
</dbReference>
<dbReference type="AlphaFoldDB" id="A0A4V3AA00"/>
<dbReference type="EMBL" id="SMSJ01000024">
    <property type="protein sequence ID" value="TDH61225.1"/>
    <property type="molecule type" value="Genomic_DNA"/>
</dbReference>
<proteinExistence type="predicted"/>
<feature type="region of interest" description="Disordered" evidence="1">
    <location>
        <begin position="265"/>
        <end position="288"/>
    </location>
</feature>
<evidence type="ECO:0000313" key="3">
    <source>
        <dbReference type="Proteomes" id="UP000295096"/>
    </source>
</evidence>
<comment type="caution">
    <text evidence="2">The sequence shown here is derived from an EMBL/GenBank/DDBJ whole genome shotgun (WGS) entry which is preliminary data.</text>
</comment>
<gene>
    <name evidence="2" type="ORF">E2C06_17800</name>
</gene>
<evidence type="ECO:0000256" key="1">
    <source>
        <dbReference type="SAM" id="MobiDB-lite"/>
    </source>
</evidence>
<name>A0A4V3AA00_9PROT</name>
<accession>A0A4V3AA00</accession>
<sequence length="288" mass="30864">MLEVEREQTDNAEADKLRKLSRLLRTAKREVDVRVDLPQGLDVQRNPQGALRPFEAVMSALEGTRPADGRDVVIDTGGGIAAELLRLCEYADHGEITEGGEGIILIVCCKVDDASSIDDAEALAKQFRAIYPKGRVVGALTFVQADANGANSNAGRARQVMRPVCDALAEMRVETSAYMSVLYGQGFYWPARLAGYVSDDLKVSAPKAADALSKLAALDEGTQQVPLSVAMTNIARKRYLEWYDECMQQLDQALMPQAPGIAADPIEAGAGTAPAPASKRAVSAGSRV</sequence>
<dbReference type="Proteomes" id="UP000295096">
    <property type="component" value="Unassembled WGS sequence"/>
</dbReference>